<dbReference type="SUPFAM" id="SSF53335">
    <property type="entry name" value="S-adenosyl-L-methionine-dependent methyltransferases"/>
    <property type="match status" value="1"/>
</dbReference>
<evidence type="ECO:0008006" key="3">
    <source>
        <dbReference type="Google" id="ProtNLM"/>
    </source>
</evidence>
<dbReference type="Proteomes" id="UP001213000">
    <property type="component" value="Unassembled WGS sequence"/>
</dbReference>
<evidence type="ECO:0000313" key="1">
    <source>
        <dbReference type="EMBL" id="KAJ3573288.1"/>
    </source>
</evidence>
<sequence length="666" mass="75366">MLSCPSPQLRNRTHYSTLHALYKQILDTVPKSMLPILKPLLAYPLTVTTHVYYHDMPDHGFPLGLEATLFSLQQHTVYAALRKLHSVIKVPPLEESGFRNSGECAIEPEEFYMKVWRGCFEFAKDLPIQIRLEASELEEVFRNINFDRLAYPRGDSSYAADLFRFAKWLISEDVPSVLTQSGLVETRALADIVLPRTELSENLAIKGEWRGPVDYSGPSEARGLDYTQLECNWTSAYTDAPKEFYYDDWCYNVMPAAQLTSELTALHENGPDSVFIMVGRSPKSLWQGHFLDIPCRWGNHSAPNSVFKIAAAERGRNGQIAVETSFDKSLYADSMHKREHDRVRKSFIMEPDTRKEIYTFPKGGKDEYERLETQHGLWATLLNGLYPQEVKSEVERKLKDSHAPAILDVGCGSGIWSIQMARLFPQAKVIGLDITPLGDRDFPPNFSFVCCNFSDGLPTEMKSIFDIVHCRTVTQHVPDPHGLVDSMAEALKPGGLLFLADIDFISYDESQKRLEPVVYRPSLGIAENMQQQEGLSWHSGWMAALGGISLSPSYEMPNILVQRSKFLRILLATEFWMTYGLLEGNCDDERMKRVHELAMENLRVRHCASLGSAIDLSPADGVRISIGALSIDSRYILQNPKADSRTLQEYVNRKGVPRIDNTETKQ</sequence>
<gene>
    <name evidence="1" type="ORF">NP233_g2535</name>
</gene>
<proteinExistence type="predicted"/>
<dbReference type="CDD" id="cd02440">
    <property type="entry name" value="AdoMet_MTases"/>
    <property type="match status" value="1"/>
</dbReference>
<comment type="caution">
    <text evidence="1">The sequence shown here is derived from an EMBL/GenBank/DDBJ whole genome shotgun (WGS) entry which is preliminary data.</text>
</comment>
<evidence type="ECO:0000313" key="2">
    <source>
        <dbReference type="Proteomes" id="UP001213000"/>
    </source>
</evidence>
<reference evidence="1" key="1">
    <citation type="submission" date="2022-07" db="EMBL/GenBank/DDBJ databases">
        <title>Genome Sequence of Leucocoprinus birnbaumii.</title>
        <authorList>
            <person name="Buettner E."/>
        </authorList>
    </citation>
    <scope>NUCLEOTIDE SEQUENCE</scope>
    <source>
        <strain evidence="1">VT141</strain>
    </source>
</reference>
<protein>
    <recommendedName>
        <fullName evidence="3">Methyltransferase domain-containing protein</fullName>
    </recommendedName>
</protein>
<name>A0AAD5YUT2_9AGAR</name>
<dbReference type="EMBL" id="JANIEX010000108">
    <property type="protein sequence ID" value="KAJ3573288.1"/>
    <property type="molecule type" value="Genomic_DNA"/>
</dbReference>
<accession>A0AAD5YUT2</accession>
<keyword evidence="2" id="KW-1185">Reference proteome</keyword>
<dbReference type="InterPro" id="IPR029063">
    <property type="entry name" value="SAM-dependent_MTases_sf"/>
</dbReference>
<dbReference type="Pfam" id="PF13489">
    <property type="entry name" value="Methyltransf_23"/>
    <property type="match status" value="1"/>
</dbReference>
<dbReference type="AlphaFoldDB" id="A0AAD5YUT2"/>
<organism evidence="1 2">
    <name type="scientific">Leucocoprinus birnbaumii</name>
    <dbReference type="NCBI Taxonomy" id="56174"/>
    <lineage>
        <taxon>Eukaryota</taxon>
        <taxon>Fungi</taxon>
        <taxon>Dikarya</taxon>
        <taxon>Basidiomycota</taxon>
        <taxon>Agaricomycotina</taxon>
        <taxon>Agaricomycetes</taxon>
        <taxon>Agaricomycetidae</taxon>
        <taxon>Agaricales</taxon>
        <taxon>Agaricineae</taxon>
        <taxon>Agaricaceae</taxon>
        <taxon>Leucocoprinus</taxon>
    </lineage>
</organism>
<dbReference type="PANTHER" id="PTHR43591">
    <property type="entry name" value="METHYLTRANSFERASE"/>
    <property type="match status" value="1"/>
</dbReference>
<dbReference type="Gene3D" id="3.40.50.150">
    <property type="entry name" value="Vaccinia Virus protein VP39"/>
    <property type="match status" value="1"/>
</dbReference>